<evidence type="ECO:0000256" key="1">
    <source>
        <dbReference type="SAM" id="MobiDB-lite"/>
    </source>
</evidence>
<organism evidence="2">
    <name type="scientific">Fagus sylvatica</name>
    <name type="common">Beechnut</name>
    <dbReference type="NCBI Taxonomy" id="28930"/>
    <lineage>
        <taxon>Eukaryota</taxon>
        <taxon>Viridiplantae</taxon>
        <taxon>Streptophyta</taxon>
        <taxon>Embryophyta</taxon>
        <taxon>Tracheophyta</taxon>
        <taxon>Spermatophyta</taxon>
        <taxon>Magnoliopsida</taxon>
        <taxon>eudicotyledons</taxon>
        <taxon>Gunneridae</taxon>
        <taxon>Pentapetalae</taxon>
        <taxon>rosids</taxon>
        <taxon>fabids</taxon>
        <taxon>Fagales</taxon>
        <taxon>Fagaceae</taxon>
        <taxon>Fagus</taxon>
    </lineage>
</organism>
<feature type="region of interest" description="Disordered" evidence="1">
    <location>
        <begin position="415"/>
        <end position="470"/>
    </location>
</feature>
<dbReference type="AlphaFoldDB" id="A0A2N9II57"/>
<protein>
    <submittedName>
        <fullName evidence="2">Uncharacterized protein</fullName>
    </submittedName>
</protein>
<proteinExistence type="predicted"/>
<sequence length="470" mass="52948">MARHQHRARASKLARLVNTEERMAQFRQIYRIPPSIALEYHHGDNLPVLNWDEILLPIMAVVEGVNGLPDSNKGYDNEYLKVSGEWFTGGASCRNSFGFPDPSRTKVKKSQVNVKLVERVLATNVYVDRKNQPHSAPFLLRYESQIGSFLEDSDTPDLIPSVKCLRWCHPSTPSSLWARRLEAALLKPERAKEKVKGAGKKGKKPISQAIEPELITPSSADPEPLRPPTRETSPQFEAWVPDLMYGDGPISAKDTLLDNSEIEISAKEAHEADMKMWDSMHSGQIFRHLFRGLMLAAQGVHCMEARVFKMTKTLQTKDVEHEKNMAEVVEATKRARMEEEMAEMKENVRKLETECIHAIGKAREEGKEEVMGEVKAQFQLVYNNGFRDGWKSALKKTKVLAESELFLQANTPLPYLNAGLKDTDDEADNKDGGEEEEEEEELEELDNQSPESLPELTVETAGVPKVTPSS</sequence>
<evidence type="ECO:0000313" key="2">
    <source>
        <dbReference type="EMBL" id="SPD23954.1"/>
    </source>
</evidence>
<feature type="region of interest" description="Disordered" evidence="1">
    <location>
        <begin position="193"/>
        <end position="233"/>
    </location>
</feature>
<gene>
    <name evidence="2" type="ORF">FSB_LOCUS51836</name>
</gene>
<accession>A0A2N9II57</accession>
<dbReference type="EMBL" id="OIVN01005779">
    <property type="protein sequence ID" value="SPD23954.1"/>
    <property type="molecule type" value="Genomic_DNA"/>
</dbReference>
<reference evidence="2" key="1">
    <citation type="submission" date="2018-02" db="EMBL/GenBank/DDBJ databases">
        <authorList>
            <person name="Cohen D.B."/>
            <person name="Kent A.D."/>
        </authorList>
    </citation>
    <scope>NUCLEOTIDE SEQUENCE</scope>
</reference>
<feature type="compositionally biased region" description="Acidic residues" evidence="1">
    <location>
        <begin position="423"/>
        <end position="446"/>
    </location>
</feature>
<name>A0A2N9II57_FAGSY</name>